<comment type="caution">
    <text evidence="1">The sequence shown here is derived from an EMBL/GenBank/DDBJ whole genome shotgun (WGS) entry which is preliminary data.</text>
</comment>
<reference evidence="1" key="1">
    <citation type="submission" date="2020-05" db="EMBL/GenBank/DDBJ databases">
        <title>Phylogenomic resolution of chytrid fungi.</title>
        <authorList>
            <person name="Stajich J.E."/>
            <person name="Amses K."/>
            <person name="Simmons R."/>
            <person name="Seto K."/>
            <person name="Myers J."/>
            <person name="Bonds A."/>
            <person name="Quandt C.A."/>
            <person name="Barry K."/>
            <person name="Liu P."/>
            <person name="Grigoriev I."/>
            <person name="Longcore J.E."/>
            <person name="James T.Y."/>
        </authorList>
    </citation>
    <scope>NUCLEOTIDE SEQUENCE</scope>
    <source>
        <strain evidence="1">JEL0476</strain>
    </source>
</reference>
<dbReference type="EMBL" id="JADGJW010000457">
    <property type="protein sequence ID" value="KAJ3216871.1"/>
    <property type="molecule type" value="Genomic_DNA"/>
</dbReference>
<evidence type="ECO:0000313" key="1">
    <source>
        <dbReference type="EMBL" id="KAJ3216871.1"/>
    </source>
</evidence>
<dbReference type="AlphaFoldDB" id="A0AAD5XUR7"/>
<keyword evidence="2" id="KW-1185">Reference proteome</keyword>
<protein>
    <submittedName>
        <fullName evidence="1">Uncharacterized protein</fullName>
    </submittedName>
</protein>
<organism evidence="1 2">
    <name type="scientific">Clydaea vesicula</name>
    <dbReference type="NCBI Taxonomy" id="447962"/>
    <lineage>
        <taxon>Eukaryota</taxon>
        <taxon>Fungi</taxon>
        <taxon>Fungi incertae sedis</taxon>
        <taxon>Chytridiomycota</taxon>
        <taxon>Chytridiomycota incertae sedis</taxon>
        <taxon>Chytridiomycetes</taxon>
        <taxon>Lobulomycetales</taxon>
        <taxon>Lobulomycetaceae</taxon>
        <taxon>Clydaea</taxon>
    </lineage>
</organism>
<proteinExistence type="predicted"/>
<dbReference type="Proteomes" id="UP001211065">
    <property type="component" value="Unassembled WGS sequence"/>
</dbReference>
<sequence length="102" mass="11851">MTELFTSNLKLFNDTTATALNNKQLFLNKLKNEKVHPDFIYLSETDQDLLASSACKILYLIKECEKFFSGLKLRLISENSLNSGKVVEMENMLESFKNIMWY</sequence>
<evidence type="ECO:0000313" key="2">
    <source>
        <dbReference type="Proteomes" id="UP001211065"/>
    </source>
</evidence>
<accession>A0AAD5XUR7</accession>
<name>A0AAD5XUR7_9FUNG</name>
<gene>
    <name evidence="1" type="ORF">HK099_005699</name>
</gene>